<feature type="domain" description="Peptidase M24" evidence="8">
    <location>
        <begin position="15"/>
        <end position="245"/>
    </location>
</feature>
<dbReference type="Proteomes" id="UP001320768">
    <property type="component" value="Unassembled WGS sequence"/>
</dbReference>
<dbReference type="InterPro" id="IPR001714">
    <property type="entry name" value="Pept_M24_MAP"/>
</dbReference>
<evidence type="ECO:0000256" key="5">
    <source>
        <dbReference type="ARBA" id="ARBA00022801"/>
    </source>
</evidence>
<comment type="subunit">
    <text evidence="6">Monomer.</text>
</comment>
<dbReference type="PANTHER" id="PTHR43330">
    <property type="entry name" value="METHIONINE AMINOPEPTIDASE"/>
    <property type="match status" value="1"/>
</dbReference>
<dbReference type="GO" id="GO:0004239">
    <property type="term" value="F:initiator methionyl aminopeptidase activity"/>
    <property type="evidence" value="ECO:0007669"/>
    <property type="project" value="UniProtKB-EC"/>
</dbReference>
<evidence type="ECO:0000313" key="10">
    <source>
        <dbReference type="Proteomes" id="UP001320768"/>
    </source>
</evidence>
<feature type="binding site" evidence="6">
    <location>
        <position position="109"/>
    </location>
    <ligand>
        <name>a divalent metal cation</name>
        <dbReference type="ChEBI" id="CHEBI:60240"/>
        <label>1</label>
    </ligand>
</feature>
<dbReference type="InterPro" id="IPR000994">
    <property type="entry name" value="Pept_M24"/>
</dbReference>
<keyword evidence="10" id="KW-1185">Reference proteome</keyword>
<dbReference type="EMBL" id="JAKUDN010000002">
    <property type="protein sequence ID" value="MCP8352306.1"/>
    <property type="molecule type" value="Genomic_DNA"/>
</dbReference>
<gene>
    <name evidence="6 9" type="primary">map</name>
    <name evidence="9" type="ORF">MKS91_03265</name>
</gene>
<evidence type="ECO:0000256" key="7">
    <source>
        <dbReference type="RuleBase" id="RU003653"/>
    </source>
</evidence>
<evidence type="ECO:0000256" key="4">
    <source>
        <dbReference type="ARBA" id="ARBA00022723"/>
    </source>
</evidence>
<keyword evidence="3 6" id="KW-0645">Protease</keyword>
<comment type="cofactor">
    <cofactor evidence="6">
        <name>Co(2+)</name>
        <dbReference type="ChEBI" id="CHEBI:48828"/>
    </cofactor>
    <cofactor evidence="6">
        <name>Zn(2+)</name>
        <dbReference type="ChEBI" id="CHEBI:29105"/>
    </cofactor>
    <cofactor evidence="6">
        <name>Mn(2+)</name>
        <dbReference type="ChEBI" id="CHEBI:29035"/>
    </cofactor>
    <cofactor evidence="6">
        <name>Fe(2+)</name>
        <dbReference type="ChEBI" id="CHEBI:29033"/>
    </cofactor>
    <text evidence="6">Binds 2 divalent metal cations per subunit. Has a high-affinity and a low affinity metal-binding site. The true nature of the physiological cofactor is under debate. The enzyme is active with cobalt, zinc, manganese or divalent iron ions. Most likely, methionine aminopeptidases function as mononuclear Fe(2+)-metalloproteases under physiological conditions, and the catalytically relevant metal-binding site has been assigned to the histidine-containing high-affinity site.</text>
</comment>
<dbReference type="NCBIfam" id="NF008970">
    <property type="entry name" value="PRK12318.1"/>
    <property type="match status" value="1"/>
</dbReference>
<dbReference type="PANTHER" id="PTHR43330:SF27">
    <property type="entry name" value="METHIONINE AMINOPEPTIDASE"/>
    <property type="match status" value="1"/>
</dbReference>
<dbReference type="NCBIfam" id="TIGR00500">
    <property type="entry name" value="met_pdase_I"/>
    <property type="match status" value="1"/>
</dbReference>
<protein>
    <recommendedName>
        <fullName evidence="6 7">Methionine aminopeptidase</fullName>
        <shortName evidence="6">MAP</shortName>
        <shortName evidence="6">MetAP</shortName>
        <ecNumber evidence="6 7">3.4.11.18</ecNumber>
    </recommendedName>
    <alternativeName>
        <fullName evidence="6">Peptidase M</fullName>
    </alternativeName>
</protein>
<feature type="binding site" evidence="6">
    <location>
        <position position="172"/>
    </location>
    <ligand>
        <name>a divalent metal cation</name>
        <dbReference type="ChEBI" id="CHEBI:60240"/>
        <label>2</label>
        <note>catalytic</note>
    </ligand>
</feature>
<evidence type="ECO:0000256" key="6">
    <source>
        <dbReference type="HAMAP-Rule" id="MF_01974"/>
    </source>
</evidence>
<evidence type="ECO:0000256" key="2">
    <source>
        <dbReference type="ARBA" id="ARBA00022438"/>
    </source>
</evidence>
<accession>A0ABT1L5W7</accession>
<evidence type="ECO:0000256" key="1">
    <source>
        <dbReference type="ARBA" id="ARBA00002521"/>
    </source>
</evidence>
<dbReference type="Pfam" id="PF00557">
    <property type="entry name" value="Peptidase_M24"/>
    <property type="match status" value="1"/>
</dbReference>
<dbReference type="InterPro" id="IPR036005">
    <property type="entry name" value="Creatinase/aminopeptidase-like"/>
</dbReference>
<feature type="binding site" evidence="6">
    <location>
        <position position="81"/>
    </location>
    <ligand>
        <name>substrate</name>
    </ligand>
</feature>
<dbReference type="InterPro" id="IPR002467">
    <property type="entry name" value="Pept_M24A_MAP1"/>
</dbReference>
<keyword evidence="4 6" id="KW-0479">Metal-binding</keyword>
<dbReference type="RefSeq" id="WP_258569412.1">
    <property type="nucleotide sequence ID" value="NZ_JAKUDN010000002.1"/>
</dbReference>
<feature type="binding site" evidence="6">
    <location>
        <position position="179"/>
    </location>
    <ligand>
        <name>substrate</name>
    </ligand>
</feature>
<evidence type="ECO:0000259" key="8">
    <source>
        <dbReference type="Pfam" id="PF00557"/>
    </source>
</evidence>
<evidence type="ECO:0000256" key="3">
    <source>
        <dbReference type="ARBA" id="ARBA00022670"/>
    </source>
</evidence>
<evidence type="ECO:0000313" key="9">
    <source>
        <dbReference type="EMBL" id="MCP8352306.1"/>
    </source>
</evidence>
<dbReference type="Gene3D" id="3.90.230.10">
    <property type="entry name" value="Creatinase/methionine aminopeptidase superfamily"/>
    <property type="match status" value="1"/>
</dbReference>
<sequence>MNLSQYIKNPEEIIHMRRAGQAAASVLDYITPFVQKGVSTNELNQRCHQYITETLKAIPAPLNYRGFPKSICTSVNHVVCHGIPDDKVLKDGDILNIDVTVILDGYHGDTSRMFLIGNVKPHAKRLCDIARECLYVGIDMVKPGQSLYDIGVAIEQYAKKNHYSSVKDFCGHGIGKVFHEPGFQVLHYDAPEQKALILEPGLTFTIEPMINIGKCDIKILKDGWTVITKDKTLSAQWEHTLLVTESGVEILTQK</sequence>
<comment type="caution">
    <text evidence="9">The sequence shown here is derived from an EMBL/GenBank/DDBJ whole genome shotgun (WGS) entry which is preliminary data.</text>
</comment>
<comment type="function">
    <text evidence="1 6">Removes the N-terminal methionine from nascent proteins. The N-terminal methionine is often cleaved when the second residue in the primary sequence is small and uncharged (Met-Ala-, Cys, Gly, Pro, Ser, Thr, or Val). Requires deformylation of the N(alpha)-formylated initiator methionine before it can be hydrolyzed.</text>
</comment>
<proteinExistence type="inferred from homology"/>
<dbReference type="SUPFAM" id="SSF55920">
    <property type="entry name" value="Creatinase/aminopeptidase"/>
    <property type="match status" value="1"/>
</dbReference>
<dbReference type="CDD" id="cd01086">
    <property type="entry name" value="MetAP1"/>
    <property type="match status" value="1"/>
</dbReference>
<comment type="catalytic activity">
    <reaction evidence="6 7">
        <text>Release of N-terminal amino acids, preferentially methionine, from peptides and arylamides.</text>
        <dbReference type="EC" id="3.4.11.18"/>
    </reaction>
</comment>
<feature type="binding site" evidence="6">
    <location>
        <position position="238"/>
    </location>
    <ligand>
        <name>a divalent metal cation</name>
        <dbReference type="ChEBI" id="CHEBI:60240"/>
        <label>1</label>
    </ligand>
</feature>
<organism evidence="9 10">
    <name type="scientific">Candidatus Synchoanobacter obligatus</name>
    <dbReference type="NCBI Taxonomy" id="2919597"/>
    <lineage>
        <taxon>Bacteria</taxon>
        <taxon>Pseudomonadati</taxon>
        <taxon>Pseudomonadota</taxon>
        <taxon>Gammaproteobacteria</taxon>
        <taxon>Candidatus Comchoanobacterales</taxon>
        <taxon>Candidatus Comchoanobacteraceae</taxon>
        <taxon>Candidatus Synchoanobacter</taxon>
    </lineage>
</organism>
<feature type="binding site" evidence="6">
    <location>
        <position position="98"/>
    </location>
    <ligand>
        <name>a divalent metal cation</name>
        <dbReference type="ChEBI" id="CHEBI:60240"/>
        <label>1</label>
    </ligand>
</feature>
<feature type="binding site" evidence="6">
    <location>
        <position position="238"/>
    </location>
    <ligand>
        <name>a divalent metal cation</name>
        <dbReference type="ChEBI" id="CHEBI:60240"/>
        <label>2</label>
        <note>catalytic</note>
    </ligand>
</feature>
<dbReference type="EC" id="3.4.11.18" evidence="6 7"/>
<feature type="binding site" evidence="6">
    <location>
        <position position="207"/>
    </location>
    <ligand>
        <name>a divalent metal cation</name>
        <dbReference type="ChEBI" id="CHEBI:60240"/>
        <label>2</label>
        <note>catalytic</note>
    </ligand>
</feature>
<keyword evidence="2 6" id="KW-0031">Aminopeptidase</keyword>
<comment type="similarity">
    <text evidence="6">Belongs to the peptidase M24A family. Methionine aminopeptidase type 1 subfamily.</text>
</comment>
<dbReference type="HAMAP" id="MF_01974">
    <property type="entry name" value="MetAP_1"/>
    <property type="match status" value="1"/>
</dbReference>
<feature type="binding site" evidence="6">
    <location>
        <position position="109"/>
    </location>
    <ligand>
        <name>a divalent metal cation</name>
        <dbReference type="ChEBI" id="CHEBI:60240"/>
        <label>2</label>
        <note>catalytic</note>
    </ligand>
</feature>
<keyword evidence="5 6" id="KW-0378">Hydrolase</keyword>
<dbReference type="PRINTS" id="PR00599">
    <property type="entry name" value="MAPEPTIDASE"/>
</dbReference>
<name>A0ABT1L5W7_9GAMM</name>
<reference evidence="9 10" key="1">
    <citation type="journal article" date="2022" name="Nat. Microbiol.">
        <title>The microbiome of a bacterivorous marine choanoflagellate contains a resource-demanding obligate bacterial associate.</title>
        <authorList>
            <person name="Needham D.M."/>
            <person name="Poirier C."/>
            <person name="Bachy C."/>
            <person name="George E.E."/>
            <person name="Wilken S."/>
            <person name="Yung C.C.M."/>
            <person name="Limardo A.J."/>
            <person name="Morando M."/>
            <person name="Sudek L."/>
            <person name="Malmstrom R.R."/>
            <person name="Keeling P.J."/>
            <person name="Santoro A.E."/>
            <person name="Worden A.Z."/>
        </authorList>
    </citation>
    <scope>NUCLEOTIDE SEQUENCE [LARGE SCALE GENOMIC DNA]</scope>
    <source>
        <strain evidence="9 10">Comchoano-2</strain>
    </source>
</reference>